<organism evidence="2 3">
    <name type="scientific">Chryseobacterium salivictor</name>
    <dbReference type="NCBI Taxonomy" id="2547600"/>
    <lineage>
        <taxon>Bacteria</taxon>
        <taxon>Pseudomonadati</taxon>
        <taxon>Bacteroidota</taxon>
        <taxon>Flavobacteriia</taxon>
        <taxon>Flavobacteriales</taxon>
        <taxon>Weeksellaceae</taxon>
        <taxon>Chryseobacterium group</taxon>
        <taxon>Chryseobacterium</taxon>
    </lineage>
</organism>
<keyword evidence="1" id="KW-1133">Transmembrane helix</keyword>
<feature type="transmembrane region" description="Helical" evidence="1">
    <location>
        <begin position="320"/>
        <end position="338"/>
    </location>
</feature>
<dbReference type="InterPro" id="IPR049458">
    <property type="entry name" value="EpsG-like"/>
</dbReference>
<evidence type="ECO:0000256" key="1">
    <source>
        <dbReference type="SAM" id="Phobius"/>
    </source>
</evidence>
<feature type="transmembrane region" description="Helical" evidence="1">
    <location>
        <begin position="94"/>
        <end position="112"/>
    </location>
</feature>
<feature type="transmembrane region" description="Helical" evidence="1">
    <location>
        <begin position="268"/>
        <end position="288"/>
    </location>
</feature>
<keyword evidence="1" id="KW-0472">Membrane</keyword>
<feature type="transmembrane region" description="Helical" evidence="1">
    <location>
        <begin position="196"/>
        <end position="217"/>
    </location>
</feature>
<dbReference type="KEGG" id="csal:NBC122_02876"/>
<evidence type="ECO:0000313" key="2">
    <source>
        <dbReference type="EMBL" id="QBO59676.1"/>
    </source>
</evidence>
<dbReference type="Proteomes" id="UP000294419">
    <property type="component" value="Chromosome"/>
</dbReference>
<gene>
    <name evidence="2" type="primary">epsG</name>
    <name evidence="2" type="ORF">NBC122_02876</name>
</gene>
<protein>
    <submittedName>
        <fullName evidence="2">Transmembrane protein EpsG</fullName>
    </submittedName>
</protein>
<accession>A0A4P6ZIH2</accession>
<proteinExistence type="predicted"/>
<evidence type="ECO:0000313" key="3">
    <source>
        <dbReference type="Proteomes" id="UP000294419"/>
    </source>
</evidence>
<dbReference type="AlphaFoldDB" id="A0A4P6ZIH2"/>
<keyword evidence="3" id="KW-1185">Reference proteome</keyword>
<feature type="transmembrane region" description="Helical" evidence="1">
    <location>
        <begin position="6"/>
        <end position="23"/>
    </location>
</feature>
<feature type="transmembrane region" description="Helical" evidence="1">
    <location>
        <begin position="159"/>
        <end position="184"/>
    </location>
</feature>
<feature type="transmembrane region" description="Helical" evidence="1">
    <location>
        <begin position="30"/>
        <end position="47"/>
    </location>
</feature>
<feature type="transmembrane region" description="Helical" evidence="1">
    <location>
        <begin position="119"/>
        <end position="139"/>
    </location>
</feature>
<dbReference type="Pfam" id="PF14897">
    <property type="entry name" value="EpsG"/>
    <property type="match status" value="1"/>
</dbReference>
<name>A0A4P6ZIH2_9FLAO</name>
<dbReference type="RefSeq" id="WP_133440984.1">
    <property type="nucleotide sequence ID" value="NZ_CP037954.1"/>
</dbReference>
<dbReference type="EMBL" id="CP037954">
    <property type="protein sequence ID" value="QBO59676.1"/>
    <property type="molecule type" value="Genomic_DNA"/>
</dbReference>
<feature type="transmembrane region" description="Helical" evidence="1">
    <location>
        <begin position="229"/>
        <end position="247"/>
    </location>
</feature>
<dbReference type="OrthoDB" id="6683294at2"/>
<sequence length="350" mass="40682">MLAYIFIIFFMVFLRVFVFNSWQMRDKEKLMFTILALIPITVISGFRNEKIGPDTENYKSMFQDIADGNYDDRIEPGYIYFNKLLQFFTSDSQWLFIIVAVFLSVSIGTFVYKNARDPFLAILFFVTLGLFQFSLSGIRQTIAVAITLLSMELIKKRKLFWFLGLIFLASMFHKSALFFIPAYFIAHRNVTVKNVIIYFFGFTAIYFSAEFFLLKAADILELNYGVEETNNGGVFFSIVLLITVLGFRNRKRIVAVHSNSNKGIKSSNIIFINLNFISLLLWAIRLVSRTAERLTFYYMPSTYLLLEEYVSSIKTKKNRLNAYIIITVMAVTLFIYRIKSDSSLVPYSFF</sequence>
<reference evidence="2 3" key="1">
    <citation type="submission" date="2019-03" db="EMBL/GenBank/DDBJ databases">
        <authorList>
            <person name="Kim H."/>
            <person name="Yu S.-M."/>
        </authorList>
    </citation>
    <scope>NUCLEOTIDE SEQUENCE [LARGE SCALE GENOMIC DNA]</scope>
    <source>
        <strain evidence="2 3">NBC122</strain>
    </source>
</reference>
<feature type="transmembrane region" description="Helical" evidence="1">
    <location>
        <begin position="294"/>
        <end position="313"/>
    </location>
</feature>
<keyword evidence="1 2" id="KW-0812">Transmembrane</keyword>